<evidence type="ECO:0000256" key="4">
    <source>
        <dbReference type="ARBA" id="ARBA00022692"/>
    </source>
</evidence>
<feature type="transmembrane region" description="Helical" evidence="10">
    <location>
        <begin position="281"/>
        <end position="300"/>
    </location>
</feature>
<dbReference type="PANTHER" id="PTHR21137:SF35">
    <property type="entry name" value="ODORANT RECEPTOR 19A-RELATED"/>
    <property type="match status" value="1"/>
</dbReference>
<dbReference type="PANTHER" id="PTHR21137">
    <property type="entry name" value="ODORANT RECEPTOR"/>
    <property type="match status" value="1"/>
</dbReference>
<organism evidence="11">
    <name type="scientific">Planotortrix excessana</name>
    <name type="common">greenheaded leafroller</name>
    <dbReference type="NCBI Taxonomy" id="65035"/>
    <lineage>
        <taxon>Eukaryota</taxon>
        <taxon>Metazoa</taxon>
        <taxon>Ecdysozoa</taxon>
        <taxon>Arthropoda</taxon>
        <taxon>Hexapoda</taxon>
        <taxon>Insecta</taxon>
        <taxon>Pterygota</taxon>
        <taxon>Neoptera</taxon>
        <taxon>Endopterygota</taxon>
        <taxon>Lepidoptera</taxon>
        <taxon>Glossata</taxon>
        <taxon>Ditrysia</taxon>
        <taxon>Tortricoidea</taxon>
        <taxon>Tortricidae</taxon>
        <taxon>Tortricinae</taxon>
        <taxon>Planotortrix</taxon>
    </lineage>
</organism>
<feature type="transmembrane region" description="Helical" evidence="10">
    <location>
        <begin position="173"/>
        <end position="203"/>
    </location>
</feature>
<dbReference type="EMBL" id="KM678324">
    <property type="protein sequence ID" value="AJE25897.1"/>
    <property type="molecule type" value="mRNA"/>
</dbReference>
<accession>A0A0B5CUS8</accession>
<keyword evidence="9 10" id="KW-0807">Transducer</keyword>
<dbReference type="GO" id="GO:0005886">
    <property type="term" value="C:plasma membrane"/>
    <property type="evidence" value="ECO:0007669"/>
    <property type="project" value="UniProtKB-SubCell"/>
</dbReference>
<comment type="similarity">
    <text evidence="10">Belongs to the insect chemoreceptor superfamily. Heteromeric odorant receptor channel (TC 1.A.69) family.</text>
</comment>
<dbReference type="GO" id="GO:0007165">
    <property type="term" value="P:signal transduction"/>
    <property type="evidence" value="ECO:0007669"/>
    <property type="project" value="UniProtKB-KW"/>
</dbReference>
<evidence type="ECO:0000256" key="8">
    <source>
        <dbReference type="ARBA" id="ARBA00023170"/>
    </source>
</evidence>
<dbReference type="AlphaFoldDB" id="A0A0B5CUS8"/>
<evidence type="ECO:0000256" key="10">
    <source>
        <dbReference type="RuleBase" id="RU351113"/>
    </source>
</evidence>
<dbReference type="GO" id="GO:0005549">
    <property type="term" value="F:odorant binding"/>
    <property type="evidence" value="ECO:0007669"/>
    <property type="project" value="InterPro"/>
</dbReference>
<reference evidence="11" key="1">
    <citation type="submission" date="2014-09" db="EMBL/GenBank/DDBJ databases">
        <title>Pheromone receptor evolution in the cryptic leafroller species, Planotortrix octo and P. excessana.</title>
        <authorList>
            <person name="Steinwender B."/>
            <person name="Thrimawithana A.H."/>
            <person name="Crowhurst R.N."/>
            <person name="Newcomb R.D."/>
        </authorList>
    </citation>
    <scope>NUCLEOTIDE SEQUENCE</scope>
</reference>
<keyword evidence="7 10" id="KW-0472">Membrane</keyword>
<evidence type="ECO:0000256" key="5">
    <source>
        <dbReference type="ARBA" id="ARBA00022725"/>
    </source>
</evidence>
<evidence type="ECO:0000256" key="3">
    <source>
        <dbReference type="ARBA" id="ARBA00022606"/>
    </source>
</evidence>
<comment type="caution">
    <text evidence="10">Lacks conserved residue(s) required for the propagation of feature annotation.</text>
</comment>
<evidence type="ECO:0000256" key="7">
    <source>
        <dbReference type="ARBA" id="ARBA00023136"/>
    </source>
</evidence>
<feature type="transmembrane region" description="Helical" evidence="10">
    <location>
        <begin position="131"/>
        <end position="153"/>
    </location>
</feature>
<keyword evidence="4 10" id="KW-0812">Transmembrane</keyword>
<dbReference type="GO" id="GO:0004984">
    <property type="term" value="F:olfactory receptor activity"/>
    <property type="evidence" value="ECO:0007669"/>
    <property type="project" value="InterPro"/>
</dbReference>
<dbReference type="InterPro" id="IPR004117">
    <property type="entry name" value="7tm6_olfct_rcpt"/>
</dbReference>
<evidence type="ECO:0000256" key="2">
    <source>
        <dbReference type="ARBA" id="ARBA00022475"/>
    </source>
</evidence>
<keyword evidence="3 10" id="KW-0716">Sensory transduction</keyword>
<feature type="transmembrane region" description="Helical" evidence="10">
    <location>
        <begin position="312"/>
        <end position="329"/>
    </location>
</feature>
<proteinExistence type="evidence at transcript level"/>
<name>A0A0B5CUS8_9NEOP</name>
<keyword evidence="2" id="KW-1003">Cell membrane</keyword>
<evidence type="ECO:0000256" key="1">
    <source>
        <dbReference type="ARBA" id="ARBA00004651"/>
    </source>
</evidence>
<evidence type="ECO:0000313" key="11">
    <source>
        <dbReference type="EMBL" id="AJE25897.1"/>
    </source>
</evidence>
<keyword evidence="8 10" id="KW-0675">Receptor</keyword>
<keyword evidence="5 10" id="KW-0552">Olfaction</keyword>
<comment type="subcellular location">
    <subcellularLocation>
        <location evidence="1 10">Cell membrane</location>
        <topology evidence="1 10">Multi-pass membrane protein</topology>
    </subcellularLocation>
</comment>
<sequence length="403" mass="46516">MYPSFQAFREDFDALALAGYFKIVSKPVSRLKRSLHDAYRTAVWVVVITYNLQHVIRVIQARHSTEQMVNTLFVLLTTLNTLGKQIAFNARSARIDRLVEIIEGPLFASRNAYHEEIMKAHALEMSRLLKLYHAAIYMCGVMFGVFPLVNRILGEEVEFTGYFPFHTNDVLPFALALSFNTIVITFQAYGNVTLDCTIVAFFAHSKIQLQMLRYNLEHLVDRNWTKLDTKINNTSVPKTFIDIEDAAFGELLRKRVAHCVEHYKIIVWFTNEVETVFGESMVVQFFVMAWVICMTVYKIAGLSLLSAELVTMALYLCCMLAQLFIYCFYGTQVKYESEFINHSLYCGDWLALSPRLRRLLLVMMVRCSRAVAPRTAYIIPMSLETYIAVLRSSYTLFTFLERK</sequence>
<evidence type="ECO:0000256" key="6">
    <source>
        <dbReference type="ARBA" id="ARBA00022989"/>
    </source>
</evidence>
<protein>
    <recommendedName>
        <fullName evidence="10">Odorant receptor</fullName>
    </recommendedName>
</protein>
<keyword evidence="6 10" id="KW-1133">Transmembrane helix</keyword>
<evidence type="ECO:0000256" key="9">
    <source>
        <dbReference type="ARBA" id="ARBA00023224"/>
    </source>
</evidence>
<dbReference type="Pfam" id="PF02949">
    <property type="entry name" value="7tm_6"/>
    <property type="match status" value="1"/>
</dbReference>